<feature type="transmembrane region" description="Helical" evidence="7">
    <location>
        <begin position="97"/>
        <end position="116"/>
    </location>
</feature>
<evidence type="ECO:0000256" key="6">
    <source>
        <dbReference type="ARBA" id="ARBA00023136"/>
    </source>
</evidence>
<dbReference type="EMBL" id="JAVRRJ010000008">
    <property type="protein sequence ID" value="KAK5082383.1"/>
    <property type="molecule type" value="Genomic_DNA"/>
</dbReference>
<comment type="caution">
    <text evidence="8">The sequence shown here is derived from an EMBL/GenBank/DDBJ whole genome shotgun (WGS) entry which is preliminary data.</text>
</comment>
<dbReference type="InterPro" id="IPR009716">
    <property type="entry name" value="Ferroportin-1"/>
</dbReference>
<dbReference type="InterPro" id="IPR036259">
    <property type="entry name" value="MFS_trans_sf"/>
</dbReference>
<evidence type="ECO:0000256" key="5">
    <source>
        <dbReference type="ARBA" id="ARBA00022989"/>
    </source>
</evidence>
<sequence>MATPTMSYTPLEVLNVPDSNVQKEAPSKSLYISHFISTWNSRGFEFGAVLFLSTIYPGTLLPMSVYALVRALAAIALSPAVGRFIDHTNRLLVVRVSVWGQRAAVVLSCCIFLILLRSKDSLLEIEHHALFAVLVSLACVEKLCIVMNTIAVERDWAVVIADDNEDLLQEMNSQMRRIDLFCKLVSPLAVALVDGFSTLVAILVTMAVNGISFLVEIALVAWVYRKTPALATVSAQPGGHDAGRANSWISVSTFQSITSSFTQQVKCYARSQAFLPSLSLSLLYLTVLSFSGQMITYLFAVDYPRLTSVHIGILRTVATISEISATFIAPHLIYRVGAVRAGMWSLCWQFVYLTPGVLIFWIGPESSPVFSTYFFIVCVILSRIGLWSFDLTAQLLVQNSIDASQRGTFSATEASLQNFFELCTFAVTVVWSRPDQFRYPAAISLGATYVAAACYARYKSLPPIEEGEDTELR</sequence>
<comment type="function">
    <text evidence="7">May be involved in iron transport and iron homeostasis.</text>
</comment>
<keyword evidence="9" id="KW-1185">Reference proteome</keyword>
<gene>
    <name evidence="8" type="ORF">LTR05_007530</name>
</gene>
<dbReference type="GO" id="GO:0005381">
    <property type="term" value="F:iron ion transmembrane transporter activity"/>
    <property type="evidence" value="ECO:0007669"/>
    <property type="project" value="UniProtKB-UniRule"/>
</dbReference>
<evidence type="ECO:0000256" key="1">
    <source>
        <dbReference type="ARBA" id="ARBA00004141"/>
    </source>
</evidence>
<keyword evidence="3 7" id="KW-0813">Transport</keyword>
<feature type="transmembrane region" description="Helical" evidence="7">
    <location>
        <begin position="196"/>
        <end position="224"/>
    </location>
</feature>
<feature type="transmembrane region" description="Helical" evidence="7">
    <location>
        <begin position="128"/>
        <end position="151"/>
    </location>
</feature>
<keyword evidence="6 7" id="KW-0472">Membrane</keyword>
<comment type="caution">
    <text evidence="7">Lacks conserved residue(s) required for the propagation of feature annotation.</text>
</comment>
<feature type="transmembrane region" description="Helical" evidence="7">
    <location>
        <begin position="370"/>
        <end position="389"/>
    </location>
</feature>
<dbReference type="CDD" id="cd17480">
    <property type="entry name" value="MFS_SLC40A1_like"/>
    <property type="match status" value="1"/>
</dbReference>
<evidence type="ECO:0000313" key="8">
    <source>
        <dbReference type="EMBL" id="KAK5082383.1"/>
    </source>
</evidence>
<comment type="similarity">
    <text evidence="2 7">Belongs to the ferroportin (FP) (TC 2.A.100) family. SLC40A subfamily.</text>
</comment>
<organism evidence="8 9">
    <name type="scientific">Lithohypha guttulata</name>
    <dbReference type="NCBI Taxonomy" id="1690604"/>
    <lineage>
        <taxon>Eukaryota</taxon>
        <taxon>Fungi</taxon>
        <taxon>Dikarya</taxon>
        <taxon>Ascomycota</taxon>
        <taxon>Pezizomycotina</taxon>
        <taxon>Eurotiomycetes</taxon>
        <taxon>Chaetothyriomycetidae</taxon>
        <taxon>Chaetothyriales</taxon>
        <taxon>Trichomeriaceae</taxon>
        <taxon>Lithohypha</taxon>
    </lineage>
</organism>
<dbReference type="AlphaFoldDB" id="A0AAN7SVF0"/>
<feature type="transmembrane region" description="Helical" evidence="7">
    <location>
        <begin position="312"/>
        <end position="334"/>
    </location>
</feature>
<dbReference type="Proteomes" id="UP001309876">
    <property type="component" value="Unassembled WGS sequence"/>
</dbReference>
<dbReference type="PANTHER" id="PTHR11660">
    <property type="entry name" value="SOLUTE CARRIER FAMILY 40 MEMBER"/>
    <property type="match status" value="1"/>
</dbReference>
<reference evidence="8 9" key="1">
    <citation type="submission" date="2023-08" db="EMBL/GenBank/DDBJ databases">
        <title>Black Yeasts Isolated from many extreme environments.</title>
        <authorList>
            <person name="Coleine C."/>
            <person name="Stajich J.E."/>
            <person name="Selbmann L."/>
        </authorList>
    </citation>
    <scope>NUCLEOTIDE SEQUENCE [LARGE SCALE GENOMIC DNA]</scope>
    <source>
        <strain evidence="8 9">CCFEE 5910</strain>
    </source>
</reference>
<evidence type="ECO:0000256" key="3">
    <source>
        <dbReference type="ARBA" id="ARBA00022448"/>
    </source>
</evidence>
<evidence type="ECO:0000256" key="2">
    <source>
        <dbReference type="ARBA" id="ARBA00006279"/>
    </source>
</evidence>
<dbReference type="Pfam" id="PF06963">
    <property type="entry name" value="FPN1"/>
    <property type="match status" value="1"/>
</dbReference>
<evidence type="ECO:0000313" key="9">
    <source>
        <dbReference type="Proteomes" id="UP001309876"/>
    </source>
</evidence>
<evidence type="ECO:0000256" key="7">
    <source>
        <dbReference type="RuleBase" id="RU365065"/>
    </source>
</evidence>
<feature type="transmembrane region" description="Helical" evidence="7">
    <location>
        <begin position="346"/>
        <end position="364"/>
    </location>
</feature>
<dbReference type="GO" id="GO:0016020">
    <property type="term" value="C:membrane"/>
    <property type="evidence" value="ECO:0007669"/>
    <property type="project" value="UniProtKB-SubCell"/>
</dbReference>
<evidence type="ECO:0000256" key="4">
    <source>
        <dbReference type="ARBA" id="ARBA00022692"/>
    </source>
</evidence>
<dbReference type="SUPFAM" id="SSF103473">
    <property type="entry name" value="MFS general substrate transporter"/>
    <property type="match status" value="1"/>
</dbReference>
<keyword evidence="5 7" id="KW-1133">Transmembrane helix</keyword>
<name>A0AAN7SVF0_9EURO</name>
<comment type="subcellular location">
    <subcellularLocation>
        <location evidence="1 7">Membrane</location>
        <topology evidence="1 7">Multi-pass membrane protein</topology>
    </subcellularLocation>
</comment>
<dbReference type="PANTHER" id="PTHR11660:SF57">
    <property type="entry name" value="SOLUTE CARRIER FAMILY 40 MEMBER"/>
    <property type="match status" value="1"/>
</dbReference>
<proteinExistence type="inferred from homology"/>
<keyword evidence="7" id="KW-0406">Ion transport</keyword>
<accession>A0AAN7SVF0</accession>
<feature type="transmembrane region" description="Helical" evidence="7">
    <location>
        <begin position="280"/>
        <end position="300"/>
    </location>
</feature>
<keyword evidence="4 7" id="KW-0812">Transmembrane</keyword>
<protein>
    <recommendedName>
        <fullName evidence="7">Solute carrier family 40 member</fullName>
    </recommendedName>
</protein>